<dbReference type="Proteomes" id="UP000255317">
    <property type="component" value="Unassembled WGS sequence"/>
</dbReference>
<evidence type="ECO:0000259" key="8">
    <source>
        <dbReference type="Pfam" id="PF03458"/>
    </source>
</evidence>
<comment type="similarity">
    <text evidence="2">Belongs to the UPF0126 family.</text>
</comment>
<evidence type="ECO:0000256" key="3">
    <source>
        <dbReference type="ARBA" id="ARBA00022475"/>
    </source>
</evidence>
<dbReference type="PANTHER" id="PTHR30506">
    <property type="entry name" value="INNER MEMBRANE PROTEIN"/>
    <property type="match status" value="1"/>
</dbReference>
<reference evidence="9 10" key="1">
    <citation type="submission" date="2018-07" db="EMBL/GenBank/DDBJ databases">
        <title>Genomic Encyclopedia of Type Strains, Phase IV (KMG-IV): sequencing the most valuable type-strain genomes for metagenomic binning, comparative biology and taxonomic classification.</title>
        <authorList>
            <person name="Goeker M."/>
        </authorList>
    </citation>
    <scope>NUCLEOTIDE SEQUENCE [LARGE SCALE GENOMIC DNA]</scope>
    <source>
        <strain evidence="9 10">DSM 101478</strain>
    </source>
</reference>
<protein>
    <submittedName>
        <fullName evidence="9">Putative membrane protein YeiH</fullName>
    </submittedName>
</protein>
<proteinExistence type="inferred from homology"/>
<comment type="caution">
    <text evidence="9">The sequence shown here is derived from an EMBL/GenBank/DDBJ whole genome shotgun (WGS) entry which is preliminary data.</text>
</comment>
<dbReference type="AlphaFoldDB" id="A0A370QFE6"/>
<feature type="domain" description="Glycine transporter" evidence="8">
    <location>
        <begin position="100"/>
        <end position="172"/>
    </location>
</feature>
<gene>
    <name evidence="9" type="ORF">C8D94_102265</name>
</gene>
<keyword evidence="5 7" id="KW-1133">Transmembrane helix</keyword>
<evidence type="ECO:0000313" key="10">
    <source>
        <dbReference type="Proteomes" id="UP000255317"/>
    </source>
</evidence>
<feature type="transmembrane region" description="Helical" evidence="7">
    <location>
        <begin position="181"/>
        <end position="200"/>
    </location>
</feature>
<feature type="transmembrane region" description="Helical" evidence="7">
    <location>
        <begin position="99"/>
        <end position="116"/>
    </location>
</feature>
<evidence type="ECO:0000256" key="2">
    <source>
        <dbReference type="ARBA" id="ARBA00008193"/>
    </source>
</evidence>
<evidence type="ECO:0000256" key="7">
    <source>
        <dbReference type="SAM" id="Phobius"/>
    </source>
</evidence>
<keyword evidence="6 7" id="KW-0472">Membrane</keyword>
<dbReference type="Pfam" id="PF03458">
    <property type="entry name" value="Gly_transporter"/>
    <property type="match status" value="2"/>
</dbReference>
<dbReference type="GO" id="GO:0005886">
    <property type="term" value="C:plasma membrane"/>
    <property type="evidence" value="ECO:0007669"/>
    <property type="project" value="UniProtKB-SubCell"/>
</dbReference>
<dbReference type="PANTHER" id="PTHR30506:SF3">
    <property type="entry name" value="UPF0126 INNER MEMBRANE PROTEIN YADS-RELATED"/>
    <property type="match status" value="1"/>
</dbReference>
<feature type="transmembrane region" description="Helical" evidence="7">
    <location>
        <begin position="122"/>
        <end position="145"/>
    </location>
</feature>
<feature type="transmembrane region" description="Helical" evidence="7">
    <location>
        <begin position="66"/>
        <end position="87"/>
    </location>
</feature>
<keyword evidence="4 7" id="KW-0812">Transmembrane</keyword>
<dbReference type="InterPro" id="IPR005115">
    <property type="entry name" value="Gly_transporter"/>
</dbReference>
<keyword evidence="3" id="KW-1003">Cell membrane</keyword>
<keyword evidence="10" id="KW-1185">Reference proteome</keyword>
<evidence type="ECO:0000256" key="1">
    <source>
        <dbReference type="ARBA" id="ARBA00004651"/>
    </source>
</evidence>
<comment type="subcellular location">
    <subcellularLocation>
        <location evidence="1">Cell membrane</location>
        <topology evidence="1">Multi-pass membrane protein</topology>
    </subcellularLocation>
</comment>
<feature type="transmembrane region" description="Helical" evidence="7">
    <location>
        <begin position="12"/>
        <end position="33"/>
    </location>
</feature>
<feature type="transmembrane region" description="Helical" evidence="7">
    <location>
        <begin position="40"/>
        <end position="60"/>
    </location>
</feature>
<feature type="transmembrane region" description="Helical" evidence="7">
    <location>
        <begin position="157"/>
        <end position="175"/>
    </location>
</feature>
<evidence type="ECO:0000256" key="5">
    <source>
        <dbReference type="ARBA" id="ARBA00022989"/>
    </source>
</evidence>
<accession>A0A370QFE6</accession>
<dbReference type="EMBL" id="QRAO01000002">
    <property type="protein sequence ID" value="RDK87085.1"/>
    <property type="molecule type" value="Genomic_DNA"/>
</dbReference>
<evidence type="ECO:0000313" key="9">
    <source>
        <dbReference type="EMBL" id="RDK87085.1"/>
    </source>
</evidence>
<feature type="domain" description="Glycine transporter" evidence="8">
    <location>
        <begin position="15"/>
        <end position="88"/>
    </location>
</feature>
<sequence>MSLAIATSSIDLFLILDILGTIAFAISGALTAMKKKMDPFGIFIIAFVTAVGGGTLRDILIDANVAWMRNLTFVYVIILAAIVAIIFRKKLSYVRRSLFLFDTIGIALYTVVGVEKGIAADFPAIICIALGTMSACFGGVIRDILCNEIPVIFRKNIYATACILGGSVYFLLLKFNVSENWVVIISFSVVITIRLLAVTFNWSLPSIYKKDAIEND</sequence>
<organism evidence="9 10">
    <name type="scientific">Marinirhabdus gelatinilytica</name>
    <dbReference type="NCBI Taxonomy" id="1703343"/>
    <lineage>
        <taxon>Bacteria</taxon>
        <taxon>Pseudomonadati</taxon>
        <taxon>Bacteroidota</taxon>
        <taxon>Flavobacteriia</taxon>
        <taxon>Flavobacteriales</taxon>
        <taxon>Flavobacteriaceae</taxon>
    </lineage>
</organism>
<evidence type="ECO:0000256" key="6">
    <source>
        <dbReference type="ARBA" id="ARBA00023136"/>
    </source>
</evidence>
<name>A0A370QFE6_9FLAO</name>
<evidence type="ECO:0000256" key="4">
    <source>
        <dbReference type="ARBA" id="ARBA00022692"/>
    </source>
</evidence>